<evidence type="ECO:0000256" key="1">
    <source>
        <dbReference type="SAM" id="SignalP"/>
    </source>
</evidence>
<feature type="signal peptide" evidence="1">
    <location>
        <begin position="1"/>
        <end position="19"/>
    </location>
</feature>
<gene>
    <name evidence="3" type="ORF">B0A73_06605</name>
    <name evidence="2" type="ORF">IW18_11770</name>
</gene>
<organism evidence="2 4">
    <name type="scientific">Flavobacterium hibernum</name>
    <dbReference type="NCBI Taxonomy" id="37752"/>
    <lineage>
        <taxon>Bacteria</taxon>
        <taxon>Pseudomonadati</taxon>
        <taxon>Bacteroidota</taxon>
        <taxon>Flavobacteriia</taxon>
        <taxon>Flavobacteriales</taxon>
        <taxon>Flavobacteriaceae</taxon>
        <taxon>Flavobacterium</taxon>
    </lineage>
</organism>
<dbReference type="Proteomes" id="UP000032061">
    <property type="component" value="Unassembled WGS sequence"/>
</dbReference>
<evidence type="ECO:0000313" key="5">
    <source>
        <dbReference type="Proteomes" id="UP000198302"/>
    </source>
</evidence>
<proteinExistence type="predicted"/>
<evidence type="ECO:0000313" key="2">
    <source>
        <dbReference type="EMBL" id="KIO52606.1"/>
    </source>
</evidence>
<accession>A0A0D0EZ70</accession>
<sequence>MNQKIIKTLLIFISLIVVACGKKDSNKPFDEGNVKDEIYTSKEIGWTLEIPKGWSIISRDKMEKNDEKGQKALEKSSGKRVDMSALKHLISFQKDNFNLFVSTSEPYKELNPGDHKKNGKTVRELIYQTYIDHDIKADSSSRKEIIQGLEFDAYYVTIYAPDGKVILNQILYNKLINGYDFGVNINYNNENDKNTMVDAFKKSKFNRRLKQ</sequence>
<feature type="chain" id="PRO_5002221539" description="PsbP C-terminal domain-containing protein" evidence="1">
    <location>
        <begin position="20"/>
        <end position="211"/>
    </location>
</feature>
<keyword evidence="1" id="KW-0732">Signal</keyword>
<dbReference type="Proteomes" id="UP000198302">
    <property type="component" value="Unassembled WGS sequence"/>
</dbReference>
<reference evidence="2 4" key="1">
    <citation type="submission" date="2015-01" db="EMBL/GenBank/DDBJ databases">
        <title>Genome of Flavobacterium hibernum DSM 12611.</title>
        <authorList>
            <person name="Stropko S.J."/>
            <person name="Pipes S.E."/>
            <person name="Newman J.D."/>
        </authorList>
    </citation>
    <scope>NUCLEOTIDE SEQUENCE [LARGE SCALE GENOMIC DNA]</scope>
    <source>
        <strain evidence="2 4">DSM 12611</strain>
    </source>
</reference>
<dbReference type="STRING" id="37752.IW18_11770"/>
<reference evidence="3 5" key="2">
    <citation type="submission" date="2016-11" db="EMBL/GenBank/DDBJ databases">
        <title>Whole genomes of Flavobacteriaceae.</title>
        <authorList>
            <person name="Stine C."/>
            <person name="Li C."/>
            <person name="Tadesse D."/>
        </authorList>
    </citation>
    <scope>NUCLEOTIDE SEQUENCE [LARGE SCALE GENOMIC DNA]</scope>
    <source>
        <strain evidence="3 5">ATCC 51468</strain>
    </source>
</reference>
<dbReference type="OrthoDB" id="760490at2"/>
<dbReference type="RefSeq" id="WP_041517924.1">
    <property type="nucleotide sequence ID" value="NZ_JPRK01000009.1"/>
</dbReference>
<dbReference type="EMBL" id="JPRK01000009">
    <property type="protein sequence ID" value="KIO52606.1"/>
    <property type="molecule type" value="Genomic_DNA"/>
</dbReference>
<protein>
    <recommendedName>
        <fullName evidence="6">PsbP C-terminal domain-containing protein</fullName>
    </recommendedName>
</protein>
<evidence type="ECO:0000313" key="3">
    <source>
        <dbReference type="EMBL" id="OXA89243.1"/>
    </source>
</evidence>
<evidence type="ECO:0000313" key="4">
    <source>
        <dbReference type="Proteomes" id="UP000032061"/>
    </source>
</evidence>
<dbReference type="AlphaFoldDB" id="A0A0D0EZ70"/>
<dbReference type="PROSITE" id="PS51257">
    <property type="entry name" value="PROKAR_LIPOPROTEIN"/>
    <property type="match status" value="1"/>
</dbReference>
<keyword evidence="5" id="KW-1185">Reference proteome</keyword>
<name>A0A0D0EZ70_9FLAO</name>
<comment type="caution">
    <text evidence="2">The sequence shown here is derived from an EMBL/GenBank/DDBJ whole genome shotgun (WGS) entry which is preliminary data.</text>
</comment>
<evidence type="ECO:0008006" key="6">
    <source>
        <dbReference type="Google" id="ProtNLM"/>
    </source>
</evidence>
<dbReference type="EMBL" id="MUGX01000009">
    <property type="protein sequence ID" value="OXA89243.1"/>
    <property type="molecule type" value="Genomic_DNA"/>
</dbReference>